<dbReference type="GO" id="GO:0005484">
    <property type="term" value="F:SNAP receptor activity"/>
    <property type="evidence" value="ECO:0007669"/>
    <property type="project" value="TreeGrafter"/>
</dbReference>
<dbReference type="Gene3D" id="1.20.5.110">
    <property type="match status" value="2"/>
</dbReference>
<evidence type="ECO:0000256" key="3">
    <source>
        <dbReference type="SAM" id="MobiDB-lite"/>
    </source>
</evidence>
<evidence type="ECO:0000259" key="4">
    <source>
        <dbReference type="PROSITE" id="PS50192"/>
    </source>
</evidence>
<protein>
    <submittedName>
        <fullName evidence="5">Protein transport protein SEC9</fullName>
    </submittedName>
</protein>
<evidence type="ECO:0000256" key="2">
    <source>
        <dbReference type="SAM" id="Coils"/>
    </source>
</evidence>
<comment type="similarity">
    <text evidence="1">Belongs to the SNAP-25 family.</text>
</comment>
<feature type="coiled-coil region" evidence="2">
    <location>
        <begin position="313"/>
        <end position="340"/>
    </location>
</feature>
<dbReference type="OrthoDB" id="18679at2759"/>
<dbReference type="GO" id="GO:0005886">
    <property type="term" value="C:plasma membrane"/>
    <property type="evidence" value="ECO:0007669"/>
    <property type="project" value="TreeGrafter"/>
</dbReference>
<feature type="compositionally biased region" description="Polar residues" evidence="3">
    <location>
        <begin position="92"/>
        <end position="105"/>
    </location>
</feature>
<feature type="compositionally biased region" description="Polar residues" evidence="3">
    <location>
        <begin position="214"/>
        <end position="228"/>
    </location>
</feature>
<dbReference type="GO" id="GO:0031201">
    <property type="term" value="C:SNARE complex"/>
    <property type="evidence" value="ECO:0007669"/>
    <property type="project" value="TreeGrafter"/>
</dbReference>
<dbReference type="STRING" id="100816.A0A175W3K9"/>
<dbReference type="PANTHER" id="PTHR19305">
    <property type="entry name" value="SYNAPTOSOMAL ASSOCIATED PROTEIN"/>
    <property type="match status" value="1"/>
</dbReference>
<dbReference type="PROSITE" id="PS50192">
    <property type="entry name" value="T_SNARE"/>
    <property type="match status" value="1"/>
</dbReference>
<feature type="domain" description="T-SNARE coiled-coil homology" evidence="4">
    <location>
        <begin position="375"/>
        <end position="437"/>
    </location>
</feature>
<dbReference type="VEuPathDB" id="FungiDB:MMYC01_204283"/>
<dbReference type="InterPro" id="IPR000727">
    <property type="entry name" value="T_SNARE_dom"/>
</dbReference>
<feature type="coiled-coil region" evidence="2">
    <location>
        <begin position="374"/>
        <end position="426"/>
    </location>
</feature>
<name>A0A175W3K9_9PEZI</name>
<comment type="caution">
    <text evidence="5">The sequence shown here is derived from an EMBL/GenBank/DDBJ whole genome shotgun (WGS) entry which is preliminary data.</text>
</comment>
<dbReference type="Proteomes" id="UP000078237">
    <property type="component" value="Unassembled WGS sequence"/>
</dbReference>
<evidence type="ECO:0000313" key="5">
    <source>
        <dbReference type="EMBL" id="KXX78145.1"/>
    </source>
</evidence>
<dbReference type="GO" id="GO:0019905">
    <property type="term" value="F:syntaxin binding"/>
    <property type="evidence" value="ECO:0007669"/>
    <property type="project" value="TreeGrafter"/>
</dbReference>
<feature type="compositionally biased region" description="Basic and acidic residues" evidence="3">
    <location>
        <begin position="124"/>
        <end position="139"/>
    </location>
</feature>
<accession>A0A175W3K9</accession>
<gene>
    <name evidence="5" type="ORF">MMYC01_204283</name>
</gene>
<reference evidence="5 6" key="1">
    <citation type="journal article" date="2016" name="Genome Announc.">
        <title>Genome Sequence of Madurella mycetomatis mm55, Isolated from a Human Mycetoma Case in Sudan.</title>
        <authorList>
            <person name="Smit S."/>
            <person name="Derks M.F."/>
            <person name="Bervoets S."/>
            <person name="Fahal A."/>
            <person name="van Leeuwen W."/>
            <person name="van Belkum A."/>
            <person name="van de Sande W.W."/>
        </authorList>
    </citation>
    <scope>NUCLEOTIDE SEQUENCE [LARGE SCALE GENOMIC DNA]</scope>
    <source>
        <strain evidence="6">mm55</strain>
    </source>
</reference>
<sequence length="440" mass="48691">MGKFSSFLRKSSDKDKTDNPNPYAQQHESPRYDGNQYHGQNSQPYTGPPAGSGVGLPSSVRPGGLPNKLASGGVGRSAAFESDKASPPPAYNNDSSHLPGYSSQHASRDRSYNSASPSMGSGYARDKLGASDGIGRDRYGAPTSGPSSQPSQRPVQNQGGYGGLESDKGGLFANYNAPPKYTAGANFPQPGGPVDAQGRPLNWNEMTEEERENAQVQATKTQIEQTSEQTVDVSRNIVAMARNARMRTTDIRQQLARDGELLDHAESRMEDASAEADKGDVNLDDLTAANKSIFNPFANSKSRIAARNEKKMTIQQQREMRAEEAKREAYERQQAMATEMQKIRESRPKKLLGGNKNKDFGRWDLEFEDDSGRQREMNEEIDKNLDEVEQLLGEVHFDANAISLTIDKQNQQVSRMAEKTERANDRVRLNQMHLDTFNRR</sequence>
<dbReference type="SUPFAM" id="SSF58038">
    <property type="entry name" value="SNARE fusion complex"/>
    <property type="match status" value="2"/>
</dbReference>
<organism evidence="5 6">
    <name type="scientific">Madurella mycetomatis</name>
    <dbReference type="NCBI Taxonomy" id="100816"/>
    <lineage>
        <taxon>Eukaryota</taxon>
        <taxon>Fungi</taxon>
        <taxon>Dikarya</taxon>
        <taxon>Ascomycota</taxon>
        <taxon>Pezizomycotina</taxon>
        <taxon>Sordariomycetes</taxon>
        <taxon>Sordariomycetidae</taxon>
        <taxon>Sordariales</taxon>
        <taxon>Sordariales incertae sedis</taxon>
        <taxon>Madurella</taxon>
    </lineage>
</organism>
<keyword evidence="6" id="KW-1185">Reference proteome</keyword>
<dbReference type="GO" id="GO:0006887">
    <property type="term" value="P:exocytosis"/>
    <property type="evidence" value="ECO:0007669"/>
    <property type="project" value="TreeGrafter"/>
</dbReference>
<evidence type="ECO:0000313" key="6">
    <source>
        <dbReference type="Proteomes" id="UP000078237"/>
    </source>
</evidence>
<feature type="compositionally biased region" description="Polar residues" evidence="3">
    <location>
        <begin position="144"/>
        <end position="158"/>
    </location>
</feature>
<proteinExistence type="inferred from homology"/>
<feature type="region of interest" description="Disordered" evidence="3">
    <location>
        <begin position="1"/>
        <end position="228"/>
    </location>
</feature>
<dbReference type="GO" id="GO:0006906">
    <property type="term" value="P:vesicle fusion"/>
    <property type="evidence" value="ECO:0007669"/>
    <property type="project" value="TreeGrafter"/>
</dbReference>
<dbReference type="AlphaFoldDB" id="A0A175W3K9"/>
<evidence type="ECO:0000256" key="1">
    <source>
        <dbReference type="ARBA" id="ARBA00009480"/>
    </source>
</evidence>
<dbReference type="PANTHER" id="PTHR19305:SF9">
    <property type="entry name" value="SYNAPTOSOMAL-ASSOCIATED PROTEIN 29"/>
    <property type="match status" value="1"/>
</dbReference>
<dbReference type="EMBL" id="LCTW02000131">
    <property type="protein sequence ID" value="KXX78145.1"/>
    <property type="molecule type" value="Genomic_DNA"/>
</dbReference>
<keyword evidence="2" id="KW-0175">Coiled coil</keyword>